<dbReference type="PANTHER" id="PTHR37461">
    <property type="entry name" value="ANTI-SIGMA-K FACTOR RSKA"/>
    <property type="match status" value="1"/>
</dbReference>
<evidence type="ECO:0000313" key="14">
    <source>
        <dbReference type="Proteomes" id="UP000536685"/>
    </source>
</evidence>
<organism evidence="13 14">
    <name type="scientific">Conyzicola lurida</name>
    <dbReference type="NCBI Taxonomy" id="1172621"/>
    <lineage>
        <taxon>Bacteria</taxon>
        <taxon>Bacillati</taxon>
        <taxon>Actinomycetota</taxon>
        <taxon>Actinomycetes</taxon>
        <taxon>Micrococcales</taxon>
        <taxon>Microbacteriaceae</taxon>
        <taxon>Conyzicola</taxon>
    </lineage>
</organism>
<keyword evidence="3" id="KW-1003">Cell membrane</keyword>
<keyword evidence="7 11" id="KW-0472">Membrane</keyword>
<evidence type="ECO:0000256" key="9">
    <source>
        <dbReference type="ARBA" id="ARBA00029829"/>
    </source>
</evidence>
<evidence type="ECO:0000256" key="8">
    <source>
        <dbReference type="ARBA" id="ARBA00023163"/>
    </source>
</evidence>
<dbReference type="InterPro" id="IPR051474">
    <property type="entry name" value="Anti-sigma-K/W_factor"/>
</dbReference>
<evidence type="ECO:0000256" key="10">
    <source>
        <dbReference type="ARBA" id="ARBA00030803"/>
    </source>
</evidence>
<dbReference type="GO" id="GO:0005886">
    <property type="term" value="C:plasma membrane"/>
    <property type="evidence" value="ECO:0007669"/>
    <property type="project" value="UniProtKB-SubCell"/>
</dbReference>
<evidence type="ECO:0000256" key="2">
    <source>
        <dbReference type="ARBA" id="ARBA00004236"/>
    </source>
</evidence>
<comment type="subcellular location">
    <subcellularLocation>
        <location evidence="2">Cell membrane</location>
    </subcellularLocation>
    <subcellularLocation>
        <location evidence="1">Membrane</location>
        <topology evidence="1">Single-pass membrane protein</topology>
    </subcellularLocation>
</comment>
<dbReference type="RefSeq" id="WP_184232978.1">
    <property type="nucleotide sequence ID" value="NZ_JACHMJ010000001.1"/>
</dbReference>
<dbReference type="EMBL" id="JACHMJ010000001">
    <property type="protein sequence ID" value="MBB5841968.1"/>
    <property type="molecule type" value="Genomic_DNA"/>
</dbReference>
<evidence type="ECO:0000259" key="12">
    <source>
        <dbReference type="Pfam" id="PF10099"/>
    </source>
</evidence>
<protein>
    <recommendedName>
        <fullName evidence="10">Regulator of SigK</fullName>
    </recommendedName>
    <alternativeName>
        <fullName evidence="9">Sigma-K anti-sigma factor RskA</fullName>
    </alternativeName>
</protein>
<dbReference type="InterPro" id="IPR018764">
    <property type="entry name" value="RskA_C"/>
</dbReference>
<keyword evidence="5 11" id="KW-1133">Transmembrane helix</keyword>
<evidence type="ECO:0000256" key="11">
    <source>
        <dbReference type="SAM" id="Phobius"/>
    </source>
</evidence>
<keyword evidence="4 11" id="KW-0812">Transmembrane</keyword>
<name>A0A841AI00_9MICO</name>
<keyword evidence="8" id="KW-0804">Transcription</keyword>
<accession>A0A841AI00</accession>
<reference evidence="13 14" key="1">
    <citation type="submission" date="2020-08" db="EMBL/GenBank/DDBJ databases">
        <title>Sequencing the genomes of 1000 actinobacteria strains.</title>
        <authorList>
            <person name="Klenk H.-P."/>
        </authorList>
    </citation>
    <scope>NUCLEOTIDE SEQUENCE [LARGE SCALE GENOMIC DNA]</scope>
    <source>
        <strain evidence="13 14">DSM 105784</strain>
    </source>
</reference>
<evidence type="ECO:0000256" key="7">
    <source>
        <dbReference type="ARBA" id="ARBA00023136"/>
    </source>
</evidence>
<keyword evidence="6" id="KW-0805">Transcription regulation</keyword>
<evidence type="ECO:0000256" key="4">
    <source>
        <dbReference type="ARBA" id="ARBA00022692"/>
    </source>
</evidence>
<dbReference type="Pfam" id="PF10099">
    <property type="entry name" value="RskA_C"/>
    <property type="match status" value="1"/>
</dbReference>
<proteinExistence type="predicted"/>
<feature type="domain" description="Anti-sigma K factor RskA C-terminal" evidence="12">
    <location>
        <begin position="134"/>
        <end position="272"/>
    </location>
</feature>
<dbReference type="GO" id="GO:0006417">
    <property type="term" value="P:regulation of translation"/>
    <property type="evidence" value="ECO:0007669"/>
    <property type="project" value="TreeGrafter"/>
</dbReference>
<sequence length="278" mass="28199">MTDDKLTPADDVATLTGAYVLNALSAEERLAFEAKLGESESLRHEVTELADTAVLLGRAVAPVEPPAALKASIMGLIASTPQLPAVAPVVSITSKADAAAAVEAPAAVASATPTFSPAARKAQVRWFMRPAALLAGVAAAFVLFAGGGLLVTTLNDAQTQRVQADGLAAITSADDKQQAVADVSGGGSATLVWSNELQSSAVIVDGLATLPDGNVYELWYIDGEGPRSAGTFTVSEDGSTWRVLDGEMRAGDTVGVTVEPAGGSEQPTTDPIVAIASA</sequence>
<gene>
    <name evidence="13" type="ORF">HD599_000291</name>
</gene>
<dbReference type="Gene3D" id="1.10.10.1320">
    <property type="entry name" value="Anti-sigma factor, zinc-finger domain"/>
    <property type="match status" value="1"/>
</dbReference>
<dbReference type="AlphaFoldDB" id="A0A841AI00"/>
<evidence type="ECO:0000313" key="13">
    <source>
        <dbReference type="EMBL" id="MBB5841968.1"/>
    </source>
</evidence>
<evidence type="ECO:0000256" key="1">
    <source>
        <dbReference type="ARBA" id="ARBA00004167"/>
    </source>
</evidence>
<evidence type="ECO:0000256" key="6">
    <source>
        <dbReference type="ARBA" id="ARBA00023015"/>
    </source>
</evidence>
<keyword evidence="14" id="KW-1185">Reference proteome</keyword>
<feature type="transmembrane region" description="Helical" evidence="11">
    <location>
        <begin position="131"/>
        <end position="151"/>
    </location>
</feature>
<dbReference type="GO" id="GO:0016989">
    <property type="term" value="F:sigma factor antagonist activity"/>
    <property type="evidence" value="ECO:0007669"/>
    <property type="project" value="TreeGrafter"/>
</dbReference>
<dbReference type="Proteomes" id="UP000536685">
    <property type="component" value="Unassembled WGS sequence"/>
</dbReference>
<evidence type="ECO:0000256" key="5">
    <source>
        <dbReference type="ARBA" id="ARBA00022989"/>
    </source>
</evidence>
<evidence type="ECO:0000256" key="3">
    <source>
        <dbReference type="ARBA" id="ARBA00022475"/>
    </source>
</evidence>
<dbReference type="PANTHER" id="PTHR37461:SF1">
    <property type="entry name" value="ANTI-SIGMA-K FACTOR RSKA"/>
    <property type="match status" value="1"/>
</dbReference>
<dbReference type="InterPro" id="IPR041916">
    <property type="entry name" value="Anti_sigma_zinc_sf"/>
</dbReference>
<comment type="caution">
    <text evidence="13">The sequence shown here is derived from an EMBL/GenBank/DDBJ whole genome shotgun (WGS) entry which is preliminary data.</text>
</comment>